<comment type="caution">
    <text evidence="2">The sequence shown here is derived from an EMBL/GenBank/DDBJ whole genome shotgun (WGS) entry which is preliminary data.</text>
</comment>
<protein>
    <submittedName>
        <fullName evidence="2">Uncharacterized protein</fullName>
    </submittedName>
</protein>
<feature type="region of interest" description="Disordered" evidence="1">
    <location>
        <begin position="1"/>
        <end position="36"/>
    </location>
</feature>
<dbReference type="Proteomes" id="UP000319824">
    <property type="component" value="Unassembled WGS sequence"/>
</dbReference>
<sequence length="89" mass="9802">MKTTARVAKSIDWPAEPERGIDAEQDLTTNSSKGSVLEQPVQASGLAFLRAWAIRWTWAPRNPKSSTSWVAFSAANHPRNYEANSTNAT</sequence>
<reference evidence="2 3" key="1">
    <citation type="submission" date="2019-06" db="EMBL/GenBank/DDBJ databases">
        <title>Pac Bio to generate improved reference genome sequences for organisms with transposon mutant libraries (support for FEBA project).</title>
        <authorList>
            <person name="Blow M."/>
        </authorList>
    </citation>
    <scope>NUCLEOTIDE SEQUENCE [LARGE SCALE GENOMIC DNA]</scope>
    <source>
        <strain evidence="2 3">USDA 1844</strain>
    </source>
</reference>
<organism evidence="2 3">
    <name type="scientific">Rhizobium mongolense USDA 1844</name>
    <dbReference type="NCBI Taxonomy" id="1079460"/>
    <lineage>
        <taxon>Bacteria</taxon>
        <taxon>Pseudomonadati</taxon>
        <taxon>Pseudomonadota</taxon>
        <taxon>Alphaproteobacteria</taxon>
        <taxon>Hyphomicrobiales</taxon>
        <taxon>Rhizobiaceae</taxon>
        <taxon>Rhizobium/Agrobacterium group</taxon>
        <taxon>Rhizobium</taxon>
    </lineage>
</organism>
<gene>
    <name evidence="2" type="ORF">BCL32_2887</name>
</gene>
<dbReference type="EMBL" id="VISO01000002">
    <property type="protein sequence ID" value="TVZ74498.1"/>
    <property type="molecule type" value="Genomic_DNA"/>
</dbReference>
<name>A0A559TIR3_9HYPH</name>
<proteinExistence type="predicted"/>
<evidence type="ECO:0000313" key="2">
    <source>
        <dbReference type="EMBL" id="TVZ74498.1"/>
    </source>
</evidence>
<evidence type="ECO:0000313" key="3">
    <source>
        <dbReference type="Proteomes" id="UP000319824"/>
    </source>
</evidence>
<dbReference type="AlphaFoldDB" id="A0A559TIR3"/>
<accession>A0A559TIR3</accession>
<evidence type="ECO:0000256" key="1">
    <source>
        <dbReference type="SAM" id="MobiDB-lite"/>
    </source>
</evidence>